<dbReference type="SUPFAM" id="SSF53807">
    <property type="entry name" value="Helical backbone' metal receptor"/>
    <property type="match status" value="1"/>
</dbReference>
<keyword evidence="2" id="KW-1185">Reference proteome</keyword>
<dbReference type="PANTHER" id="PTHR42860:SF1">
    <property type="entry name" value="VITAMIN B12-BINDING PROTEIN"/>
    <property type="match status" value="1"/>
</dbReference>
<proteinExistence type="predicted"/>
<dbReference type="PANTHER" id="PTHR42860">
    <property type="entry name" value="VITAMIN B12-BINDING PROTEIN"/>
    <property type="match status" value="1"/>
</dbReference>
<accession>A0ABQ0RSA2</accession>
<dbReference type="Gene3D" id="3.40.50.1980">
    <property type="entry name" value="Nitrogenase molybdenum iron protein domain"/>
    <property type="match status" value="2"/>
</dbReference>
<protein>
    <submittedName>
        <fullName evidence="1">Cobalamin-binding protein</fullName>
    </submittedName>
</protein>
<comment type="caution">
    <text evidence="1">The sequence shown here is derived from an EMBL/GenBank/DDBJ whole genome shotgun (WGS) entry which is preliminary data.</text>
</comment>
<gene>
    <name evidence="1" type="ORF">PSA01_03520</name>
</gene>
<organism evidence="1 2">
    <name type="scientific">Pseudonocardia saturnea</name>
    <dbReference type="NCBI Taxonomy" id="33909"/>
    <lineage>
        <taxon>Bacteria</taxon>
        <taxon>Bacillati</taxon>
        <taxon>Actinomycetota</taxon>
        <taxon>Actinomycetes</taxon>
        <taxon>Pseudonocardiales</taxon>
        <taxon>Pseudonocardiaceae</taxon>
        <taxon>Pseudonocardia</taxon>
    </lineage>
</organism>
<dbReference type="InterPro" id="IPR051030">
    <property type="entry name" value="Vitamin_B12-ABC_binding"/>
</dbReference>
<dbReference type="EMBL" id="BJNH01000004">
    <property type="protein sequence ID" value="GEC23323.1"/>
    <property type="molecule type" value="Genomic_DNA"/>
</dbReference>
<reference evidence="1 2" key="1">
    <citation type="submission" date="2019-06" db="EMBL/GenBank/DDBJ databases">
        <title>Whole genome shotgun sequence of Pseudonocardia saturnea NBRC 14499.</title>
        <authorList>
            <person name="Hosoyama A."/>
            <person name="Uohara A."/>
            <person name="Ohji S."/>
            <person name="Ichikawa N."/>
        </authorList>
    </citation>
    <scope>NUCLEOTIDE SEQUENCE [LARGE SCALE GENOMIC DNA]</scope>
    <source>
        <strain evidence="1 2">NBRC 14499</strain>
    </source>
</reference>
<evidence type="ECO:0000313" key="2">
    <source>
        <dbReference type="Proteomes" id="UP000320693"/>
    </source>
</evidence>
<dbReference type="Proteomes" id="UP000320693">
    <property type="component" value="Unassembled WGS sequence"/>
</dbReference>
<name>A0ABQ0RSA2_9PSEU</name>
<sequence>MYVLSFRSTVAAHPAVWAGVSAAPTLSSVRIASLLPAGTEIAGRLGLADRLVGVTFECDEPAGVRDRVPVVVDTALPAAGTPAEIDAVVRERAASGLPLYDLDRATLAAADPDLILTQDLCAVCALPGSSVAQAQASIGTSAQVLSLDPHRLPDVLEVISAVGTAARVPEAAAALVGELSARLDAVAAAVRGRPEPRVLVLEWTDPPFLPGHWVPDLVTAAGGIAVGAVPGGRSVATGWDALPGPFDVVLVAPCGFGLAGEQGALAQARAVLDRLPAQLPVYALDSASYVVRAGPRLVDGIEAIAAALHPGAVPEPPPGRIERIR</sequence>
<evidence type="ECO:0000313" key="1">
    <source>
        <dbReference type="EMBL" id="GEC23323.1"/>
    </source>
</evidence>